<keyword evidence="3" id="KW-1185">Reference proteome</keyword>
<name>A0ABT9P2I0_9ACTN</name>
<proteinExistence type="predicted"/>
<gene>
    <name evidence="2" type="ORF">J2S57_002637</name>
</gene>
<dbReference type="EMBL" id="JAUSQZ010000001">
    <property type="protein sequence ID" value="MDP9826888.1"/>
    <property type="molecule type" value="Genomic_DNA"/>
</dbReference>
<evidence type="ECO:0000313" key="2">
    <source>
        <dbReference type="EMBL" id="MDP9826888.1"/>
    </source>
</evidence>
<feature type="compositionally biased region" description="Low complexity" evidence="1">
    <location>
        <begin position="79"/>
        <end position="109"/>
    </location>
</feature>
<accession>A0ABT9P2I0</accession>
<feature type="compositionally biased region" description="Basic and acidic residues" evidence="1">
    <location>
        <begin position="13"/>
        <end position="22"/>
    </location>
</feature>
<evidence type="ECO:0000256" key="1">
    <source>
        <dbReference type="SAM" id="MobiDB-lite"/>
    </source>
</evidence>
<dbReference type="Proteomes" id="UP001235712">
    <property type="component" value="Unassembled WGS sequence"/>
</dbReference>
<evidence type="ECO:0000313" key="3">
    <source>
        <dbReference type="Proteomes" id="UP001235712"/>
    </source>
</evidence>
<comment type="caution">
    <text evidence="2">The sequence shown here is derived from an EMBL/GenBank/DDBJ whole genome shotgun (WGS) entry which is preliminary data.</text>
</comment>
<protein>
    <submittedName>
        <fullName evidence="2">Cytoskeletal protein RodZ</fullName>
    </submittedName>
</protein>
<sequence>MSRPSTILSPGERQSRTPRHESTTLSNGRVPGRRLKRVALAASFLALPVLLSGCSTEWASMSPSLTAKKPATENVSLNTTPSPTATASAPTETTPEAEPTAAATTTSSSNPFAAGELAGGSAKHTLPVGDYDLAVSYWTDGTASSDVHLSATLKGADRKHAVKVTRFAASLDGSDGTDVPLADDQGEFVLTPPYSYTSALALPTSESKATATGTVTRTIDVRFDLLLETAPGSGAFYRQTVLDTVALNAADASDQGAAK</sequence>
<feature type="region of interest" description="Disordered" evidence="1">
    <location>
        <begin position="70"/>
        <end position="116"/>
    </location>
</feature>
<feature type="region of interest" description="Disordered" evidence="1">
    <location>
        <begin position="1"/>
        <end position="30"/>
    </location>
</feature>
<organism evidence="2 3">
    <name type="scientific">Kineosporia succinea</name>
    <dbReference type="NCBI Taxonomy" id="84632"/>
    <lineage>
        <taxon>Bacteria</taxon>
        <taxon>Bacillati</taxon>
        <taxon>Actinomycetota</taxon>
        <taxon>Actinomycetes</taxon>
        <taxon>Kineosporiales</taxon>
        <taxon>Kineosporiaceae</taxon>
        <taxon>Kineosporia</taxon>
    </lineage>
</organism>
<dbReference type="RefSeq" id="WP_307242198.1">
    <property type="nucleotide sequence ID" value="NZ_JAUSQZ010000001.1"/>
</dbReference>
<reference evidence="2 3" key="1">
    <citation type="submission" date="2023-07" db="EMBL/GenBank/DDBJ databases">
        <title>Sequencing the genomes of 1000 actinobacteria strains.</title>
        <authorList>
            <person name="Klenk H.-P."/>
        </authorList>
    </citation>
    <scope>NUCLEOTIDE SEQUENCE [LARGE SCALE GENOMIC DNA]</scope>
    <source>
        <strain evidence="2 3">DSM 44388</strain>
    </source>
</reference>